<accession>A0A3S0ZKD1</accession>
<sequence>MSWKHHNFFSAINVSFIEHGRHKLYHSSYWGYWEAFTEFFMIYLNKCTSFLNFWTSKIFRKIHLFSISPIATLTLNLSLRSLHELTQLNSSITKGEITHKQFMYSVHLKSLVLNKFL</sequence>
<proteinExistence type="predicted"/>
<dbReference type="EMBL" id="RQTK01000629">
    <property type="protein sequence ID" value="RUS76855.1"/>
    <property type="molecule type" value="Genomic_DNA"/>
</dbReference>
<keyword evidence="2" id="KW-1185">Reference proteome</keyword>
<dbReference type="AlphaFoldDB" id="A0A3S0ZKD1"/>
<evidence type="ECO:0000313" key="1">
    <source>
        <dbReference type="EMBL" id="RUS76855.1"/>
    </source>
</evidence>
<gene>
    <name evidence="1" type="ORF">EGW08_015388</name>
</gene>
<protein>
    <submittedName>
        <fullName evidence="1">Uncharacterized protein</fullName>
    </submittedName>
</protein>
<name>A0A3S0ZKD1_ELYCH</name>
<evidence type="ECO:0000313" key="2">
    <source>
        <dbReference type="Proteomes" id="UP000271974"/>
    </source>
</evidence>
<comment type="caution">
    <text evidence="1">The sequence shown here is derived from an EMBL/GenBank/DDBJ whole genome shotgun (WGS) entry which is preliminary data.</text>
</comment>
<dbReference type="Proteomes" id="UP000271974">
    <property type="component" value="Unassembled WGS sequence"/>
</dbReference>
<reference evidence="1 2" key="1">
    <citation type="submission" date="2019-01" db="EMBL/GenBank/DDBJ databases">
        <title>A draft genome assembly of the solar-powered sea slug Elysia chlorotica.</title>
        <authorList>
            <person name="Cai H."/>
            <person name="Li Q."/>
            <person name="Fang X."/>
            <person name="Li J."/>
            <person name="Curtis N.E."/>
            <person name="Altenburger A."/>
            <person name="Shibata T."/>
            <person name="Feng M."/>
            <person name="Maeda T."/>
            <person name="Schwartz J.A."/>
            <person name="Shigenobu S."/>
            <person name="Lundholm N."/>
            <person name="Nishiyama T."/>
            <person name="Yang H."/>
            <person name="Hasebe M."/>
            <person name="Li S."/>
            <person name="Pierce S.K."/>
            <person name="Wang J."/>
        </authorList>
    </citation>
    <scope>NUCLEOTIDE SEQUENCE [LARGE SCALE GENOMIC DNA]</scope>
    <source>
        <strain evidence="1">EC2010</strain>
        <tissue evidence="1">Whole organism of an adult</tissue>
    </source>
</reference>
<organism evidence="1 2">
    <name type="scientific">Elysia chlorotica</name>
    <name type="common">Eastern emerald elysia</name>
    <name type="synonym">Sea slug</name>
    <dbReference type="NCBI Taxonomy" id="188477"/>
    <lineage>
        <taxon>Eukaryota</taxon>
        <taxon>Metazoa</taxon>
        <taxon>Spiralia</taxon>
        <taxon>Lophotrochozoa</taxon>
        <taxon>Mollusca</taxon>
        <taxon>Gastropoda</taxon>
        <taxon>Heterobranchia</taxon>
        <taxon>Euthyneura</taxon>
        <taxon>Panpulmonata</taxon>
        <taxon>Sacoglossa</taxon>
        <taxon>Placobranchoidea</taxon>
        <taxon>Plakobranchidae</taxon>
        <taxon>Elysia</taxon>
    </lineage>
</organism>